<proteinExistence type="predicted"/>
<dbReference type="AlphaFoldDB" id="A0A9W3SYI5"/>
<accession>A0A9W3SYI5</accession>
<dbReference type="InterPro" id="IPR027417">
    <property type="entry name" value="P-loop_NTPase"/>
</dbReference>
<dbReference type="InterPro" id="IPR046461">
    <property type="entry name" value="TerL_ATPase"/>
</dbReference>
<dbReference type="RefSeq" id="WP_197260378.1">
    <property type="nucleotide sequence ID" value="NZ_CP015250.1"/>
</dbReference>
<dbReference type="InterPro" id="IPR005021">
    <property type="entry name" value="Terminase_largesu-like"/>
</dbReference>
<dbReference type="Pfam" id="PF20441">
    <property type="entry name" value="TerL_nuclease"/>
    <property type="match status" value="1"/>
</dbReference>
<dbReference type="EMBL" id="CP015250">
    <property type="protein sequence ID" value="AOM13817.1"/>
    <property type="molecule type" value="Genomic_DNA"/>
</dbReference>
<evidence type="ECO:0000313" key="4">
    <source>
        <dbReference type="Proteomes" id="UP000192743"/>
    </source>
</evidence>
<evidence type="ECO:0000259" key="2">
    <source>
        <dbReference type="Pfam" id="PF20441"/>
    </source>
</evidence>
<evidence type="ECO:0000259" key="1">
    <source>
        <dbReference type="Pfam" id="PF03354"/>
    </source>
</evidence>
<organism evidence="3 4">
    <name type="scientific">Bacillus thuringiensis Bt18247</name>
    <dbReference type="NCBI Taxonomy" id="1423143"/>
    <lineage>
        <taxon>Bacteria</taxon>
        <taxon>Bacillati</taxon>
        <taxon>Bacillota</taxon>
        <taxon>Bacilli</taxon>
        <taxon>Bacillales</taxon>
        <taxon>Bacillaceae</taxon>
        <taxon>Bacillus</taxon>
        <taxon>Bacillus cereus group</taxon>
    </lineage>
</organism>
<dbReference type="InterPro" id="IPR046462">
    <property type="entry name" value="TerL_nuclease"/>
</dbReference>
<dbReference type="PANTHER" id="PTHR41287">
    <property type="match status" value="1"/>
</dbReference>
<feature type="domain" description="Terminase large subunit-like endonuclease" evidence="2">
    <location>
        <begin position="254"/>
        <end position="528"/>
    </location>
</feature>
<dbReference type="Gene3D" id="3.40.50.300">
    <property type="entry name" value="P-loop containing nucleotide triphosphate hydrolases"/>
    <property type="match status" value="1"/>
</dbReference>
<dbReference type="Pfam" id="PF03354">
    <property type="entry name" value="TerL_ATPase"/>
    <property type="match status" value="1"/>
</dbReference>
<evidence type="ECO:0000313" key="3">
    <source>
        <dbReference type="EMBL" id="AOM13817.1"/>
    </source>
</evidence>
<protein>
    <submittedName>
        <fullName evidence="3">Terminase large subunit</fullName>
    </submittedName>
</protein>
<sequence>MTKMYNYHPYIDDYMRMVESGEIEACKEQKQLMEFLRWKLNQPGVLIDAEAIEKSVRVPAPYFPFELFPWQKFCNAFIFGVRYDDGRLMFDRFLDLLGRGGGKNGWVAYISFYMLTSHHGISNYDIDIVATSEAQAKTSFEDVYNVLDQREYKKKMKKIFYKSQTLIQHKRSKSKMEYNTSNARTKDGKRSGIVIFDEIHEYDNYKNVKVFTSGLGKKKDPRIFYISTDGYVRGGVLDDLKEEARAVLNKELPDSTLFPFICKLDDPSEVDNEEMWEKANPSYRYNISLQQKMRQEYYDMQKNSSLRIEFMTKRMNSPVADSRREVATYEDRLATNQPFPEQLQGMEAIGGIDFADVRDFCSVGLLFKQEGKRYWMHHTFIHHMALQVQDINPDIIEIAKQKGLCTIVYDKSIDAERVINWFLEKAKIFHIKKVACDSFRSSIMDEKFKETGMPLEIVRRGPVTHAKLAPLIDEMFIKQIIVFGDDPLMRWYVGNVFVDEKGNGNKEYCKIDKEKRKTDGFFALIHALNCDSELKESSVLTKENVRKIFRFFNV</sequence>
<reference evidence="3 4" key="1">
    <citation type="submission" date="2016-02" db="EMBL/GenBank/DDBJ databases">
        <title>Comparative analysis of three nematocidal Bacillus thuringiensis strains.</title>
        <authorList>
            <person name="Hollensteiner J."/>
            <person name="Kloesener M."/>
            <person name="Bunk B."/>
            <person name="Sproeer C."/>
            <person name="Rosenstiel P."/>
            <person name="Schulte-Iserlohe R."/>
            <person name="Schulenburg H."/>
            <person name="Liesegang H."/>
        </authorList>
    </citation>
    <scope>NUCLEOTIDE SEQUENCE [LARGE SCALE GENOMIC DNA]</scope>
    <source>
        <strain evidence="3 4">Bt18247</strain>
    </source>
</reference>
<feature type="domain" description="Terminase large subunit-like ATPase" evidence="1">
    <location>
        <begin position="69"/>
        <end position="244"/>
    </location>
</feature>
<name>A0A9W3SYI5_BACTU</name>
<dbReference type="Proteomes" id="UP000192743">
    <property type="component" value="Chromosome"/>
</dbReference>
<dbReference type="GO" id="GO:0004519">
    <property type="term" value="F:endonuclease activity"/>
    <property type="evidence" value="ECO:0007669"/>
    <property type="project" value="InterPro"/>
</dbReference>
<dbReference type="PANTHER" id="PTHR41287:SF1">
    <property type="entry name" value="PROTEIN YMFN"/>
    <property type="match status" value="1"/>
</dbReference>
<gene>
    <name evidence="3" type="ORF">BTI247_54810</name>
</gene>